<proteinExistence type="inferred from homology"/>
<comment type="similarity">
    <text evidence="1">Belongs to the UPF0340 family.</text>
</comment>
<dbReference type="SUPFAM" id="SSF110710">
    <property type="entry name" value="TTHA0583/YokD-like"/>
    <property type="match status" value="1"/>
</dbReference>
<name>A0ABU0CSJ8_9BACI</name>
<dbReference type="RefSeq" id="WP_307339305.1">
    <property type="nucleotide sequence ID" value="NZ_JAUSUQ010000007.1"/>
</dbReference>
<reference evidence="2 3" key="1">
    <citation type="submission" date="2023-07" db="EMBL/GenBank/DDBJ databases">
        <title>Genomic Encyclopedia of Type Strains, Phase IV (KMG-IV): sequencing the most valuable type-strain genomes for metagenomic binning, comparative biology and taxonomic classification.</title>
        <authorList>
            <person name="Goeker M."/>
        </authorList>
    </citation>
    <scope>NUCLEOTIDE SEQUENCE [LARGE SCALE GENOMIC DNA]</scope>
    <source>
        <strain evidence="2 3">DSM 17740</strain>
    </source>
</reference>
<evidence type="ECO:0000313" key="3">
    <source>
        <dbReference type="Proteomes" id="UP001232445"/>
    </source>
</evidence>
<dbReference type="InterPro" id="IPR028345">
    <property type="entry name" value="Antibiotic_NAT-like"/>
</dbReference>
<evidence type="ECO:0000313" key="2">
    <source>
        <dbReference type="EMBL" id="MDQ0339403.1"/>
    </source>
</evidence>
<dbReference type="PIRSF" id="PIRSF007510">
    <property type="entry name" value="UCP007510"/>
    <property type="match status" value="1"/>
</dbReference>
<organism evidence="2 3">
    <name type="scientific">Caldalkalibacillus uzonensis</name>
    <dbReference type="NCBI Taxonomy" id="353224"/>
    <lineage>
        <taxon>Bacteria</taxon>
        <taxon>Bacillati</taxon>
        <taxon>Bacillota</taxon>
        <taxon>Bacilli</taxon>
        <taxon>Bacillales</taxon>
        <taxon>Bacillaceae</taxon>
        <taxon>Caldalkalibacillus</taxon>
    </lineage>
</organism>
<accession>A0ABU0CSJ8</accession>
<dbReference type="Pfam" id="PF04260">
    <property type="entry name" value="DUF436"/>
    <property type="match status" value="1"/>
</dbReference>
<gene>
    <name evidence="2" type="ORF">J2S00_002190</name>
</gene>
<dbReference type="EMBL" id="JAUSUQ010000007">
    <property type="protein sequence ID" value="MDQ0339403.1"/>
    <property type="molecule type" value="Genomic_DNA"/>
</dbReference>
<dbReference type="Gene3D" id="3.40.50.10360">
    <property type="entry name" value="Hypothetical protein TT1679"/>
    <property type="match status" value="1"/>
</dbReference>
<dbReference type="InterPro" id="IPR006340">
    <property type="entry name" value="DUF436"/>
</dbReference>
<protein>
    <recommendedName>
        <fullName evidence="1">UPF0340 protein J2S00_002190</fullName>
    </recommendedName>
</protein>
<sequence length="185" mass="20332">MKLTSIYDQTRQVLQDLLDQYPLGTKQILVLGVSTSEVLGEKIGTHGSDDVAEAIFRAVEDVRQKHGFHIAYQCCEHLNRALVVEKRTADIFQLEEVTVIPAPKAGGAMAAYAYRQLADPVMVEHIQAHAGIDIGDTLIGMHLKHVAVPVRGTLKQVGKAHVTMAKTRPKLIGGSRAIYELEKKN</sequence>
<comment type="caution">
    <text evidence="2">The sequence shown here is derived from an EMBL/GenBank/DDBJ whole genome shotgun (WGS) entry which is preliminary data.</text>
</comment>
<dbReference type="HAMAP" id="MF_00800">
    <property type="entry name" value="UPF0340"/>
    <property type="match status" value="1"/>
</dbReference>
<dbReference type="Proteomes" id="UP001232445">
    <property type="component" value="Unassembled WGS sequence"/>
</dbReference>
<keyword evidence="3" id="KW-1185">Reference proteome</keyword>
<evidence type="ECO:0000256" key="1">
    <source>
        <dbReference type="HAMAP-Rule" id="MF_00800"/>
    </source>
</evidence>
<dbReference type="NCBIfam" id="TIGR01440">
    <property type="entry name" value="TIGR01440 family protein"/>
    <property type="match status" value="1"/>
</dbReference>